<evidence type="ECO:0000313" key="2">
    <source>
        <dbReference type="EMBL" id="KAF7823897.1"/>
    </source>
</evidence>
<organism evidence="2 3">
    <name type="scientific">Senna tora</name>
    <dbReference type="NCBI Taxonomy" id="362788"/>
    <lineage>
        <taxon>Eukaryota</taxon>
        <taxon>Viridiplantae</taxon>
        <taxon>Streptophyta</taxon>
        <taxon>Embryophyta</taxon>
        <taxon>Tracheophyta</taxon>
        <taxon>Spermatophyta</taxon>
        <taxon>Magnoliopsida</taxon>
        <taxon>eudicotyledons</taxon>
        <taxon>Gunneridae</taxon>
        <taxon>Pentapetalae</taxon>
        <taxon>rosids</taxon>
        <taxon>fabids</taxon>
        <taxon>Fabales</taxon>
        <taxon>Fabaceae</taxon>
        <taxon>Caesalpinioideae</taxon>
        <taxon>Cassia clade</taxon>
        <taxon>Senna</taxon>
    </lineage>
</organism>
<name>A0A834WIE3_9FABA</name>
<dbReference type="EMBL" id="JAAIUW010000007">
    <property type="protein sequence ID" value="KAF7823897.1"/>
    <property type="molecule type" value="Genomic_DNA"/>
</dbReference>
<feature type="compositionally biased region" description="Basic and acidic residues" evidence="1">
    <location>
        <begin position="171"/>
        <end position="189"/>
    </location>
</feature>
<evidence type="ECO:0000313" key="3">
    <source>
        <dbReference type="Proteomes" id="UP000634136"/>
    </source>
</evidence>
<feature type="region of interest" description="Disordered" evidence="1">
    <location>
        <begin position="164"/>
        <end position="199"/>
    </location>
</feature>
<gene>
    <name evidence="2" type="ORF">G2W53_022041</name>
</gene>
<protein>
    <submittedName>
        <fullName evidence="2">Uncharacterized protein</fullName>
    </submittedName>
</protein>
<comment type="caution">
    <text evidence="2">The sequence shown here is derived from an EMBL/GenBank/DDBJ whole genome shotgun (WGS) entry which is preliminary data.</text>
</comment>
<sequence length="306" mass="35563">MANLEKRMDYLEREIAGVKEDIGSLKECMRELRDAMVRLCKKKKEMGKMENEPIKWSSSWSKSENLHVSQEKKGEEGVMELKNSFGTEEEIKPEVVSSTTSMEGNQKLEEKISFMTAVPCHPNGVDCLLNFEVVKRRELERGCNGQKSYACAKTRRRRQWMLTAEEEEERGNEQAEARSAVENDQDVVKVSESSQSHSNTHGNSFFIVQLWYSSLSCNFFVHLHPLYIYMPLFNFVGDEDHENKEGRAPNKDIQIQKNRKESIEILKYSIVGNNHMIYQKTMKKDEKEDEVKDLSSKRIAFEDKKN</sequence>
<reference evidence="2" key="1">
    <citation type="submission" date="2020-09" db="EMBL/GenBank/DDBJ databases">
        <title>Genome-Enabled Discovery of Anthraquinone Biosynthesis in Senna tora.</title>
        <authorList>
            <person name="Kang S.-H."/>
            <person name="Pandey R.P."/>
            <person name="Lee C.-M."/>
            <person name="Sim J.-S."/>
            <person name="Jeong J.-T."/>
            <person name="Choi B.-S."/>
            <person name="Jung M."/>
            <person name="Ginzburg D."/>
            <person name="Zhao K."/>
            <person name="Won S.Y."/>
            <person name="Oh T.-J."/>
            <person name="Yu Y."/>
            <person name="Kim N.-H."/>
            <person name="Lee O.R."/>
            <person name="Lee T.-H."/>
            <person name="Bashyal P."/>
            <person name="Kim T.-S."/>
            <person name="Lee W.-H."/>
            <person name="Kawkins C."/>
            <person name="Kim C.-K."/>
            <person name="Kim J.S."/>
            <person name="Ahn B.O."/>
            <person name="Rhee S.Y."/>
            <person name="Sohng J.K."/>
        </authorList>
    </citation>
    <scope>NUCLEOTIDE SEQUENCE</scope>
    <source>
        <tissue evidence="2">Leaf</tissue>
    </source>
</reference>
<proteinExistence type="predicted"/>
<dbReference type="AlphaFoldDB" id="A0A834WIE3"/>
<evidence type="ECO:0000256" key="1">
    <source>
        <dbReference type="SAM" id="MobiDB-lite"/>
    </source>
</evidence>
<accession>A0A834WIE3</accession>
<keyword evidence="3" id="KW-1185">Reference proteome</keyword>
<dbReference type="Proteomes" id="UP000634136">
    <property type="component" value="Unassembled WGS sequence"/>
</dbReference>